<evidence type="ECO:0000313" key="2">
    <source>
        <dbReference type="Proteomes" id="UP000054988"/>
    </source>
</evidence>
<protein>
    <submittedName>
        <fullName evidence="1">Uncharacterized protein</fullName>
    </submittedName>
</protein>
<dbReference type="EMBL" id="LATX01001990">
    <property type="protein sequence ID" value="KTB35330.1"/>
    <property type="molecule type" value="Genomic_DNA"/>
</dbReference>
<evidence type="ECO:0000313" key="1">
    <source>
        <dbReference type="EMBL" id="KTB35330.1"/>
    </source>
</evidence>
<gene>
    <name evidence="1" type="ORF">WG66_11928</name>
</gene>
<comment type="caution">
    <text evidence="1">The sequence shown here is derived from an EMBL/GenBank/DDBJ whole genome shotgun (WGS) entry which is preliminary data.</text>
</comment>
<name>A0A0W0FGP9_MONRR</name>
<sequence>MLAIFYHYPHLTKDLPSLQDYDILTDNRVYFATPITTYYQLVDDSPLEGAEWSTTDIQTNINFDDDPPPPTPTIEADVDLAQQEQEPQLRVHAVQLVTEKLSALARRIRNAFRIGRPNGA</sequence>
<organism evidence="1 2">
    <name type="scientific">Moniliophthora roreri</name>
    <name type="common">Frosty pod rot fungus</name>
    <name type="synonym">Monilia roreri</name>
    <dbReference type="NCBI Taxonomy" id="221103"/>
    <lineage>
        <taxon>Eukaryota</taxon>
        <taxon>Fungi</taxon>
        <taxon>Dikarya</taxon>
        <taxon>Basidiomycota</taxon>
        <taxon>Agaricomycotina</taxon>
        <taxon>Agaricomycetes</taxon>
        <taxon>Agaricomycetidae</taxon>
        <taxon>Agaricales</taxon>
        <taxon>Marasmiineae</taxon>
        <taxon>Marasmiaceae</taxon>
        <taxon>Moniliophthora</taxon>
    </lineage>
</organism>
<reference evidence="1 2" key="1">
    <citation type="submission" date="2015-12" db="EMBL/GenBank/DDBJ databases">
        <title>Draft genome sequence of Moniliophthora roreri, the causal agent of frosty pod rot of cacao.</title>
        <authorList>
            <person name="Aime M.C."/>
            <person name="Diaz-Valderrama J.R."/>
            <person name="Kijpornyongpan T."/>
            <person name="Phillips-Mora W."/>
        </authorList>
    </citation>
    <scope>NUCLEOTIDE SEQUENCE [LARGE SCALE GENOMIC DNA]</scope>
    <source>
        <strain evidence="1 2">MCA 2952</strain>
    </source>
</reference>
<dbReference type="AlphaFoldDB" id="A0A0W0FGP9"/>
<dbReference type="Proteomes" id="UP000054988">
    <property type="component" value="Unassembled WGS sequence"/>
</dbReference>
<accession>A0A0W0FGP9</accession>
<proteinExistence type="predicted"/>